<dbReference type="Pfam" id="PF13489">
    <property type="entry name" value="Methyltransf_23"/>
    <property type="match status" value="1"/>
</dbReference>
<dbReference type="Pfam" id="PF03195">
    <property type="entry name" value="LOB"/>
    <property type="match status" value="1"/>
</dbReference>
<dbReference type="OrthoDB" id="417697at2759"/>
<dbReference type="SUPFAM" id="SSF53335">
    <property type="entry name" value="S-adenosyl-L-methionine-dependent methyltransferases"/>
    <property type="match status" value="1"/>
</dbReference>
<keyword evidence="7" id="KW-1185">Reference proteome</keyword>
<dbReference type="PANTHER" id="PTHR22809">
    <property type="entry name" value="METHYLTRANSFERASE-RELATED"/>
    <property type="match status" value="1"/>
</dbReference>
<comment type="similarity">
    <text evidence="2">Belongs to the methyltransferase superfamily. METL family.</text>
</comment>
<protein>
    <submittedName>
        <fullName evidence="6">Methyltransferase domain</fullName>
    </submittedName>
</protein>
<keyword evidence="3 6" id="KW-0489">Methyltransferase</keyword>
<dbReference type="InterPro" id="IPR029063">
    <property type="entry name" value="SAM-dependent_MTases_sf"/>
</dbReference>
<evidence type="ECO:0000259" key="5">
    <source>
        <dbReference type="PROSITE" id="PS50891"/>
    </source>
</evidence>
<dbReference type="CDD" id="cd02440">
    <property type="entry name" value="AdoMet_MTases"/>
    <property type="match status" value="1"/>
</dbReference>
<dbReference type="InterPro" id="IPR026113">
    <property type="entry name" value="METTL2/6/8-like"/>
</dbReference>
<organism evidence="6 7">
    <name type="scientific">Musa troglodytarum</name>
    <name type="common">fe'i banana</name>
    <dbReference type="NCBI Taxonomy" id="320322"/>
    <lineage>
        <taxon>Eukaryota</taxon>
        <taxon>Viridiplantae</taxon>
        <taxon>Streptophyta</taxon>
        <taxon>Embryophyta</taxon>
        <taxon>Tracheophyta</taxon>
        <taxon>Spermatophyta</taxon>
        <taxon>Magnoliopsida</taxon>
        <taxon>Liliopsida</taxon>
        <taxon>Zingiberales</taxon>
        <taxon>Musaceae</taxon>
        <taxon>Musa</taxon>
    </lineage>
</organism>
<evidence type="ECO:0000313" key="7">
    <source>
        <dbReference type="Proteomes" id="UP001055439"/>
    </source>
</evidence>
<evidence type="ECO:0000313" key="6">
    <source>
        <dbReference type="EMBL" id="URE05421.1"/>
    </source>
</evidence>
<gene>
    <name evidence="6" type="ORF">MUK42_21341</name>
</gene>
<sequence>MMEGTAAEYHSKDFEWEELRDEVENDASLRYHLVPFVASSSSSSPSSDLPPDDADAWRSFHRRHSAGKFFKERRYLLKEFPELLCSGNSIQVLELGCGNGSTILPILRAKESIVVYACDCSEEVLQRAKEIVATTSDVSLDHRLRTFLLDFTVHKFPDWLFCSSCQRASFSKPVNLSSDSIEQKLRKLNAPSFLTEEQCCIGGVDFVTLIFTLSAIPFQRMSSVIQKCFSVLKPGCLLLFRDYGLYDMTMLRFLPEQRIGFREYMRSDGTFSYFFSLDIVRDLFLGAGFTEAEHQQYQVQDSSDSRTSGGLGKFTGLLVTMFVSLQPDVISLASVTTGTSCQVTAAAAGMASAGGSPCGACKFLRRKCASDCVFAPYFSSEQGAARFAAIHKVFGASNASKLLLHVPQAARCEAVVTIAYEAQARLRDPVYGCVGRIVALQHQVSSLQLQLLQMKAQLAQCMLAPQSSGNQWEGNDGSSLFRPCSPPWESMSSRGSFNFTDRDRNGLLPLQDVFSKESGKSRATQAETGELQDLAFRMTGEL</sequence>
<feature type="domain" description="LOB" evidence="5">
    <location>
        <begin position="356"/>
        <end position="458"/>
    </location>
</feature>
<dbReference type="PROSITE" id="PS50891">
    <property type="entry name" value="LOB"/>
    <property type="match status" value="1"/>
</dbReference>
<dbReference type="GO" id="GO:0008757">
    <property type="term" value="F:S-adenosylmethionine-dependent methyltransferase activity"/>
    <property type="evidence" value="ECO:0007669"/>
    <property type="project" value="UniProtKB-ARBA"/>
</dbReference>
<comment type="similarity">
    <text evidence="1">Belongs to the LOB domain-containing protein family.</text>
</comment>
<dbReference type="EMBL" id="CP097507">
    <property type="protein sequence ID" value="URE05421.1"/>
    <property type="molecule type" value="Genomic_DNA"/>
</dbReference>
<dbReference type="Proteomes" id="UP001055439">
    <property type="component" value="Chromosome 5"/>
</dbReference>
<name>A0A9E7K5I8_9LILI</name>
<dbReference type="InterPro" id="IPR004883">
    <property type="entry name" value="LOB"/>
</dbReference>
<reference evidence="6" key="1">
    <citation type="submission" date="2022-05" db="EMBL/GenBank/DDBJ databases">
        <title>The Musa troglodytarum L. genome provides insights into the mechanism of non-climacteric behaviour and enrichment of carotenoids.</title>
        <authorList>
            <person name="Wang J."/>
        </authorList>
    </citation>
    <scope>NUCLEOTIDE SEQUENCE</scope>
    <source>
        <tissue evidence="6">Leaf</tissue>
    </source>
</reference>
<keyword evidence="4" id="KW-0808">Transferase</keyword>
<evidence type="ECO:0000256" key="2">
    <source>
        <dbReference type="ARBA" id="ARBA00009725"/>
    </source>
</evidence>
<dbReference type="AlphaFoldDB" id="A0A9E7K5I8"/>
<dbReference type="PANTHER" id="PTHR22809:SF14">
    <property type="entry name" value="TRNA N(3)-METHYLCYTIDINE METHYLTRANSFERASE"/>
    <property type="match status" value="1"/>
</dbReference>
<dbReference type="GO" id="GO:0008173">
    <property type="term" value="F:RNA methyltransferase activity"/>
    <property type="evidence" value="ECO:0007669"/>
    <property type="project" value="UniProtKB-ARBA"/>
</dbReference>
<accession>A0A9E7K5I8</accession>
<dbReference type="Gene3D" id="3.40.50.150">
    <property type="entry name" value="Vaccinia Virus protein VP39"/>
    <property type="match status" value="1"/>
</dbReference>
<dbReference type="GO" id="GO:0032259">
    <property type="term" value="P:methylation"/>
    <property type="evidence" value="ECO:0007669"/>
    <property type="project" value="UniProtKB-KW"/>
</dbReference>
<proteinExistence type="inferred from homology"/>
<evidence type="ECO:0000256" key="1">
    <source>
        <dbReference type="ARBA" id="ARBA00005474"/>
    </source>
</evidence>
<evidence type="ECO:0000256" key="4">
    <source>
        <dbReference type="ARBA" id="ARBA00022679"/>
    </source>
</evidence>
<evidence type="ECO:0000256" key="3">
    <source>
        <dbReference type="ARBA" id="ARBA00022603"/>
    </source>
</evidence>